<organism evidence="1 2">
    <name type="scientific">Vitreoscilla filiformis</name>
    <dbReference type="NCBI Taxonomy" id="63"/>
    <lineage>
        <taxon>Bacteria</taxon>
        <taxon>Pseudomonadati</taxon>
        <taxon>Pseudomonadota</taxon>
        <taxon>Betaproteobacteria</taxon>
        <taxon>Neisseriales</taxon>
        <taxon>Neisseriaceae</taxon>
        <taxon>Vitreoscilla</taxon>
    </lineage>
</organism>
<gene>
    <name evidence="1" type="ORF">VITFI_CDS3559</name>
</gene>
<name>A0A221KJZ0_VITFI</name>
<dbReference type="KEGG" id="vff:VITFI_CDS3559"/>
<dbReference type="Proteomes" id="UP000199729">
    <property type="component" value="Plasmid pVF2"/>
</dbReference>
<dbReference type="EMBL" id="CP022425">
    <property type="protein sequence ID" value="ASM79336.1"/>
    <property type="molecule type" value="Genomic_DNA"/>
</dbReference>
<accession>A0A221KJZ0</accession>
<keyword evidence="1" id="KW-0614">Plasmid</keyword>
<reference evidence="1 2" key="1">
    <citation type="submission" date="2017-07" db="EMBL/GenBank/DDBJ databases">
        <title>Complete Genome Sequence of the cosmetic ferment Vitreoscilla filiformis (ATCC15551).</title>
        <authorList>
            <person name="Contreras S."/>
            <person name="Sagory-Zalkind P."/>
            <person name="Blanquart H."/>
            <person name="Iltis A."/>
            <person name="Morand S.C."/>
        </authorList>
    </citation>
    <scope>NUCLEOTIDE SEQUENCE [LARGE SCALE GENOMIC DNA]</scope>
    <source>
        <strain evidence="1 2">ATCC 15551</strain>
        <plasmid evidence="2">Plasmid pvf2</plasmid>
    </source>
</reference>
<keyword evidence="2" id="KW-1185">Reference proteome</keyword>
<dbReference type="RefSeq" id="WP_269768760.1">
    <property type="nucleotide sequence ID" value="NZ_CP022425.1"/>
</dbReference>
<protein>
    <submittedName>
        <fullName evidence="1">Uncharacterized protein</fullName>
    </submittedName>
</protein>
<proteinExistence type="predicted"/>
<geneLocation type="plasmid" evidence="2">
    <name>pvf2</name>
</geneLocation>
<evidence type="ECO:0000313" key="2">
    <source>
        <dbReference type="Proteomes" id="UP000199729"/>
    </source>
</evidence>
<evidence type="ECO:0000313" key="1">
    <source>
        <dbReference type="EMBL" id="ASM79336.1"/>
    </source>
</evidence>
<sequence length="40" mass="4464">MAKPWLFPAQVVALLGVLWLQQHGYLQVPITVCDWASVGK</sequence>
<dbReference type="AlphaFoldDB" id="A0A221KJZ0"/>